<dbReference type="RefSeq" id="WP_067689585.1">
    <property type="nucleotide sequence ID" value="NZ_LLZH01000097.1"/>
</dbReference>
<evidence type="ECO:0000313" key="2">
    <source>
        <dbReference type="Proteomes" id="UP000053244"/>
    </source>
</evidence>
<proteinExistence type="predicted"/>
<name>A0A0X3UTS3_9ACTN</name>
<evidence type="ECO:0000313" key="1">
    <source>
        <dbReference type="EMBL" id="KUL35885.1"/>
    </source>
</evidence>
<comment type="caution">
    <text evidence="1">The sequence shown here is derived from an EMBL/GenBank/DDBJ whole genome shotgun (WGS) entry which is preliminary data.</text>
</comment>
<organism evidence="1 2">
    <name type="scientific">Actinoplanes awajinensis subsp. mycoplanecinus</name>
    <dbReference type="NCBI Taxonomy" id="135947"/>
    <lineage>
        <taxon>Bacteria</taxon>
        <taxon>Bacillati</taxon>
        <taxon>Actinomycetota</taxon>
        <taxon>Actinomycetes</taxon>
        <taxon>Micromonosporales</taxon>
        <taxon>Micromonosporaceae</taxon>
        <taxon>Actinoplanes</taxon>
    </lineage>
</organism>
<accession>A0A0X3UTS3</accession>
<gene>
    <name evidence="1" type="ORF">ADL15_14135</name>
</gene>
<dbReference type="EMBL" id="LLZH01000097">
    <property type="protein sequence ID" value="KUL35885.1"/>
    <property type="molecule type" value="Genomic_DNA"/>
</dbReference>
<dbReference type="AlphaFoldDB" id="A0A0X3UTS3"/>
<protein>
    <submittedName>
        <fullName evidence="1">Uncharacterized protein</fullName>
    </submittedName>
</protein>
<sequence>MERRPARKVATIRTVVDQQALVPALATVLRDDCFYPRITAAYDGTTTGSPRCPPARPGTRWIATDTGVDPAAAWPVDVTDLPLGPAGLHTAAQAWRALRRGGLDPSAYGTGPGQEVGGPWLILDYLLVELAHRRGDELLLWDIFGQGIPYASLPWADLPAGLPDDLGHLDEIAELLVAADAGDPAAEDKLALRYAEDARLHPGESVVCVSPRGLRYAVPL</sequence>
<reference evidence="1 2" key="1">
    <citation type="submission" date="2015-10" db="EMBL/GenBank/DDBJ databases">
        <authorList>
            <person name="Gilbert D.G."/>
        </authorList>
    </citation>
    <scope>NUCLEOTIDE SEQUENCE [LARGE SCALE GENOMIC DNA]</scope>
    <source>
        <strain evidence="1 2">NRRL B-16712</strain>
    </source>
</reference>
<dbReference type="OrthoDB" id="148799at2"/>
<dbReference type="Proteomes" id="UP000053244">
    <property type="component" value="Unassembled WGS sequence"/>
</dbReference>
<keyword evidence="2" id="KW-1185">Reference proteome</keyword>